<reference evidence="1 2" key="1">
    <citation type="journal article" date="2018" name="Front. Plant Sci.">
        <title>Red Clover (Trifolium pratense) and Zigzag Clover (T. medium) - A Picture of Genomic Similarities and Differences.</title>
        <authorList>
            <person name="Dluhosova J."/>
            <person name="Istvanek J."/>
            <person name="Nedelnik J."/>
            <person name="Repkova J."/>
        </authorList>
    </citation>
    <scope>NUCLEOTIDE SEQUENCE [LARGE SCALE GENOMIC DNA]</scope>
    <source>
        <strain evidence="2">cv. 10/8</strain>
        <tissue evidence="1">Leaf</tissue>
    </source>
</reference>
<accession>A0A392TD47</accession>
<sequence>MTAISCMQDKDLLPGRFIRKANKNFSIKTTRPSQSRVNSIEPICGSNYKNITS</sequence>
<dbReference type="AlphaFoldDB" id="A0A392TD47"/>
<keyword evidence="2" id="KW-1185">Reference proteome</keyword>
<name>A0A392TD47_9FABA</name>
<feature type="non-terminal residue" evidence="1">
    <location>
        <position position="53"/>
    </location>
</feature>
<protein>
    <submittedName>
        <fullName evidence="1">Uncharacterized protein</fullName>
    </submittedName>
</protein>
<dbReference type="Proteomes" id="UP000265520">
    <property type="component" value="Unassembled WGS sequence"/>
</dbReference>
<dbReference type="EMBL" id="LXQA010556048">
    <property type="protein sequence ID" value="MCI59039.1"/>
    <property type="molecule type" value="Genomic_DNA"/>
</dbReference>
<proteinExistence type="predicted"/>
<evidence type="ECO:0000313" key="1">
    <source>
        <dbReference type="EMBL" id="MCI59039.1"/>
    </source>
</evidence>
<comment type="caution">
    <text evidence="1">The sequence shown here is derived from an EMBL/GenBank/DDBJ whole genome shotgun (WGS) entry which is preliminary data.</text>
</comment>
<organism evidence="1 2">
    <name type="scientific">Trifolium medium</name>
    <dbReference type="NCBI Taxonomy" id="97028"/>
    <lineage>
        <taxon>Eukaryota</taxon>
        <taxon>Viridiplantae</taxon>
        <taxon>Streptophyta</taxon>
        <taxon>Embryophyta</taxon>
        <taxon>Tracheophyta</taxon>
        <taxon>Spermatophyta</taxon>
        <taxon>Magnoliopsida</taxon>
        <taxon>eudicotyledons</taxon>
        <taxon>Gunneridae</taxon>
        <taxon>Pentapetalae</taxon>
        <taxon>rosids</taxon>
        <taxon>fabids</taxon>
        <taxon>Fabales</taxon>
        <taxon>Fabaceae</taxon>
        <taxon>Papilionoideae</taxon>
        <taxon>50 kb inversion clade</taxon>
        <taxon>NPAAA clade</taxon>
        <taxon>Hologalegina</taxon>
        <taxon>IRL clade</taxon>
        <taxon>Trifolieae</taxon>
        <taxon>Trifolium</taxon>
    </lineage>
</organism>
<evidence type="ECO:0000313" key="2">
    <source>
        <dbReference type="Proteomes" id="UP000265520"/>
    </source>
</evidence>